<dbReference type="PANTHER" id="PTHR47738">
    <property type="entry name" value="PTS SYSTEM FRUCTOSE-LIKE EIIA COMPONENT-RELATED"/>
    <property type="match status" value="1"/>
</dbReference>
<dbReference type="CDD" id="cd00211">
    <property type="entry name" value="PTS_IIA_fru"/>
    <property type="match status" value="1"/>
</dbReference>
<sequence length="160" mass="17414">MKLTDFVVQKAIIPNLKATSKEDVIREMVAGLKDAGSIKAEDEEAVVAAILKREELGSTGIGNGVAVPHTKHPSAEELVATVAVSRTGVDFSSLDGEEVFILFLLVSPPDRPGDHLRGLENISRHLRGQDFCNFLKQSSTAKDVWELLSEADNSDEEEEE</sequence>
<proteinExistence type="predicted"/>
<name>A0A1P8WN99_9PLAN</name>
<dbReference type="Gene3D" id="3.40.930.10">
    <property type="entry name" value="Mannitol-specific EII, Chain A"/>
    <property type="match status" value="1"/>
</dbReference>
<dbReference type="PANTHER" id="PTHR47738:SF2">
    <property type="entry name" value="PTS SYSTEM FRUCTOSE-LIKE EIIA COMPONENT"/>
    <property type="match status" value="1"/>
</dbReference>
<evidence type="ECO:0000256" key="1">
    <source>
        <dbReference type="ARBA" id="ARBA00004496"/>
    </source>
</evidence>
<keyword evidence="5" id="KW-1185">Reference proteome</keyword>
<dbReference type="PROSITE" id="PS51094">
    <property type="entry name" value="PTS_EIIA_TYPE_2"/>
    <property type="match status" value="1"/>
</dbReference>
<protein>
    <submittedName>
        <fullName evidence="4">EIIABC-Fru</fullName>
    </submittedName>
</protein>
<dbReference type="FunFam" id="3.40.930.10:FF:000009">
    <property type="entry name" value="PTS system, fructose specific IIABC component"/>
    <property type="match status" value="1"/>
</dbReference>
<dbReference type="InterPro" id="IPR051541">
    <property type="entry name" value="PTS_SugarTrans_NitroReg"/>
</dbReference>
<evidence type="ECO:0000313" key="5">
    <source>
        <dbReference type="Proteomes" id="UP000187735"/>
    </source>
</evidence>
<evidence type="ECO:0000313" key="4">
    <source>
        <dbReference type="EMBL" id="APZ95529.1"/>
    </source>
</evidence>
<evidence type="ECO:0000259" key="3">
    <source>
        <dbReference type="PROSITE" id="PS51094"/>
    </source>
</evidence>
<dbReference type="Pfam" id="PF00359">
    <property type="entry name" value="PTS_EIIA_2"/>
    <property type="match status" value="1"/>
</dbReference>
<accession>A0A1P8WN99</accession>
<dbReference type="EMBL" id="CP017641">
    <property type="protein sequence ID" value="APZ95529.1"/>
    <property type="molecule type" value="Genomic_DNA"/>
</dbReference>
<dbReference type="InterPro" id="IPR002178">
    <property type="entry name" value="PTS_EIIA_type-2_dom"/>
</dbReference>
<dbReference type="GO" id="GO:0016740">
    <property type="term" value="F:transferase activity"/>
    <property type="evidence" value="ECO:0007669"/>
    <property type="project" value="UniProtKB-KW"/>
</dbReference>
<dbReference type="AlphaFoldDB" id="A0A1P8WN99"/>
<dbReference type="SUPFAM" id="SSF55804">
    <property type="entry name" value="Phoshotransferase/anion transport protein"/>
    <property type="match status" value="1"/>
</dbReference>
<organism evidence="4 5">
    <name type="scientific">Fuerstiella marisgermanici</name>
    <dbReference type="NCBI Taxonomy" id="1891926"/>
    <lineage>
        <taxon>Bacteria</taxon>
        <taxon>Pseudomonadati</taxon>
        <taxon>Planctomycetota</taxon>
        <taxon>Planctomycetia</taxon>
        <taxon>Planctomycetales</taxon>
        <taxon>Planctomycetaceae</taxon>
        <taxon>Fuerstiella</taxon>
    </lineage>
</organism>
<reference evidence="4 5" key="1">
    <citation type="journal article" date="2016" name="Front. Microbiol.">
        <title>Fuerstia marisgermanicae gen. nov., sp. nov., an Unusual Member of the Phylum Planctomycetes from the German Wadden Sea.</title>
        <authorList>
            <person name="Kohn T."/>
            <person name="Heuer A."/>
            <person name="Jogler M."/>
            <person name="Vollmers J."/>
            <person name="Boedeker C."/>
            <person name="Bunk B."/>
            <person name="Rast P."/>
            <person name="Borchert D."/>
            <person name="Glockner I."/>
            <person name="Freese H.M."/>
            <person name="Klenk H.P."/>
            <person name="Overmann J."/>
            <person name="Kaster A.K."/>
            <person name="Rohde M."/>
            <person name="Wiegand S."/>
            <person name="Jogler C."/>
        </authorList>
    </citation>
    <scope>NUCLEOTIDE SEQUENCE [LARGE SCALE GENOMIC DNA]</scope>
    <source>
        <strain evidence="4 5">NH11</strain>
    </source>
</reference>
<gene>
    <name evidence="4" type="primary">fruA_3</name>
    <name evidence="4" type="ORF">Fuma_05188</name>
</gene>
<dbReference type="KEGG" id="fmr:Fuma_05188"/>
<evidence type="ECO:0000256" key="2">
    <source>
        <dbReference type="ARBA" id="ARBA00022679"/>
    </source>
</evidence>
<dbReference type="OrthoDB" id="95460at2"/>
<keyword evidence="2" id="KW-0808">Transferase</keyword>
<dbReference type="GO" id="GO:0005737">
    <property type="term" value="C:cytoplasm"/>
    <property type="evidence" value="ECO:0007669"/>
    <property type="project" value="UniProtKB-SubCell"/>
</dbReference>
<comment type="subcellular location">
    <subcellularLocation>
        <location evidence="1">Cytoplasm</location>
    </subcellularLocation>
</comment>
<dbReference type="InterPro" id="IPR016152">
    <property type="entry name" value="PTrfase/Anion_transptr"/>
</dbReference>
<dbReference type="RefSeq" id="WP_077026681.1">
    <property type="nucleotide sequence ID" value="NZ_CP017641.1"/>
</dbReference>
<dbReference type="Proteomes" id="UP000187735">
    <property type="component" value="Chromosome"/>
</dbReference>
<dbReference type="STRING" id="1891926.Fuma_05188"/>
<feature type="domain" description="PTS EIIA type-2" evidence="3">
    <location>
        <begin position="5"/>
        <end position="151"/>
    </location>
</feature>